<dbReference type="RefSeq" id="WP_260722704.1">
    <property type="nucleotide sequence ID" value="NZ_BAAABS010000062.1"/>
</dbReference>
<protein>
    <submittedName>
        <fullName evidence="2">Uncharacterized protein</fullName>
    </submittedName>
</protein>
<reference evidence="2" key="1">
    <citation type="submission" date="2021-04" db="EMBL/GenBank/DDBJ databases">
        <title>Biosynthetic gene clusters of Dactylosporangioum roseum.</title>
        <authorList>
            <person name="Hartkoorn R.C."/>
            <person name="Beaudoing E."/>
            <person name="Hot D."/>
            <person name="Moureu S."/>
        </authorList>
    </citation>
    <scope>NUCLEOTIDE SEQUENCE</scope>
    <source>
        <strain evidence="2">NRRL B-16295</strain>
    </source>
</reference>
<organism evidence="2 3">
    <name type="scientific">Dactylosporangium roseum</name>
    <dbReference type="NCBI Taxonomy" id="47989"/>
    <lineage>
        <taxon>Bacteria</taxon>
        <taxon>Bacillati</taxon>
        <taxon>Actinomycetota</taxon>
        <taxon>Actinomycetes</taxon>
        <taxon>Micromonosporales</taxon>
        <taxon>Micromonosporaceae</taxon>
        <taxon>Dactylosporangium</taxon>
    </lineage>
</organism>
<keyword evidence="3" id="KW-1185">Reference proteome</keyword>
<evidence type="ECO:0000313" key="3">
    <source>
        <dbReference type="Proteomes" id="UP001058271"/>
    </source>
</evidence>
<evidence type="ECO:0000256" key="1">
    <source>
        <dbReference type="SAM" id="MobiDB-lite"/>
    </source>
</evidence>
<evidence type="ECO:0000313" key="2">
    <source>
        <dbReference type="EMBL" id="UWZ33455.1"/>
    </source>
</evidence>
<feature type="compositionally biased region" description="Polar residues" evidence="1">
    <location>
        <begin position="1"/>
        <end position="10"/>
    </location>
</feature>
<sequence>MSTATGSFSEQPIPMVRTRAGGDRVCGPAGVTQADGEAEDARRAP</sequence>
<feature type="region of interest" description="Disordered" evidence="1">
    <location>
        <begin position="1"/>
        <end position="45"/>
    </location>
</feature>
<dbReference type="EMBL" id="CP073721">
    <property type="protein sequence ID" value="UWZ33455.1"/>
    <property type="molecule type" value="Genomic_DNA"/>
</dbReference>
<gene>
    <name evidence="2" type="ORF">Drose_19230</name>
</gene>
<name>A0ABY5YUP8_9ACTN</name>
<proteinExistence type="predicted"/>
<accession>A0ABY5YUP8</accession>
<dbReference type="Proteomes" id="UP001058271">
    <property type="component" value="Chromosome"/>
</dbReference>